<keyword evidence="1" id="KW-0472">Membrane</keyword>
<keyword evidence="1" id="KW-0812">Transmembrane</keyword>
<reference evidence="2 3" key="1">
    <citation type="journal article" date="2015" name="Int. J. Syst. Evol. Microbiol.">
        <title>Mariniphaga sediminis sp. nov., isolated from coastal sediment.</title>
        <authorList>
            <person name="Wang F.Q."/>
            <person name="Shen Q.Y."/>
            <person name="Chen G.J."/>
            <person name="Du Z.J."/>
        </authorList>
    </citation>
    <scope>NUCLEOTIDE SEQUENCE [LARGE SCALE GENOMIC DNA]</scope>
    <source>
        <strain evidence="2 3">SY21</strain>
    </source>
</reference>
<keyword evidence="3" id="KW-1185">Reference proteome</keyword>
<dbReference type="Proteomes" id="UP000266441">
    <property type="component" value="Unassembled WGS sequence"/>
</dbReference>
<proteinExistence type="predicted"/>
<comment type="caution">
    <text evidence="2">The sequence shown here is derived from an EMBL/GenBank/DDBJ whole genome shotgun (WGS) entry which is preliminary data.</text>
</comment>
<dbReference type="AlphaFoldDB" id="A0A399D1N9"/>
<keyword evidence="1" id="KW-1133">Transmembrane helix</keyword>
<evidence type="ECO:0000313" key="3">
    <source>
        <dbReference type="Proteomes" id="UP000266441"/>
    </source>
</evidence>
<name>A0A399D1N9_9BACT</name>
<protein>
    <submittedName>
        <fullName evidence="2">Uncharacterized protein</fullName>
    </submittedName>
</protein>
<feature type="transmembrane region" description="Helical" evidence="1">
    <location>
        <begin position="21"/>
        <end position="41"/>
    </location>
</feature>
<evidence type="ECO:0000313" key="2">
    <source>
        <dbReference type="EMBL" id="RIH65098.1"/>
    </source>
</evidence>
<organism evidence="2 3">
    <name type="scientific">Mariniphaga sediminis</name>
    <dbReference type="NCBI Taxonomy" id="1628158"/>
    <lineage>
        <taxon>Bacteria</taxon>
        <taxon>Pseudomonadati</taxon>
        <taxon>Bacteroidota</taxon>
        <taxon>Bacteroidia</taxon>
        <taxon>Marinilabiliales</taxon>
        <taxon>Prolixibacteraceae</taxon>
        <taxon>Mariniphaga</taxon>
    </lineage>
</organism>
<gene>
    <name evidence="2" type="ORF">D1164_10955</name>
</gene>
<evidence type="ECO:0000256" key="1">
    <source>
        <dbReference type="SAM" id="Phobius"/>
    </source>
</evidence>
<dbReference type="EMBL" id="QWET01000007">
    <property type="protein sequence ID" value="RIH65098.1"/>
    <property type="molecule type" value="Genomic_DNA"/>
</dbReference>
<sequence>MTTKKKLNNNKKNSPKISMKSAGIILSIIAIAMIIGISYLGQIADKSRENARETIKKYGTEVECRLTYKYETESNRIHHYFLVIDIQYNDSIIKLESQSFDFDSEDFEKAIIGLKYKTLVTLEGENKFKYSKILLDKPIIESYSNVYEEREDIKARYKGAAYYIKKYGRTGKELDEIWEKYYK</sequence>
<dbReference type="RefSeq" id="WP_119350023.1">
    <property type="nucleotide sequence ID" value="NZ_QWET01000007.1"/>
</dbReference>
<accession>A0A399D1N9</accession>